<comment type="caution">
    <text evidence="6">The sequence shown here is derived from an EMBL/GenBank/DDBJ whole genome shotgun (WGS) entry which is preliminary data.</text>
</comment>
<evidence type="ECO:0000256" key="2">
    <source>
        <dbReference type="PROSITE-ProRule" id="PRU00110"/>
    </source>
</evidence>
<reference evidence="7" key="1">
    <citation type="journal article" date="2019" name="Int. J. Syst. Evol. Microbiol.">
        <title>The Global Catalogue of Microorganisms (GCM) 10K type strain sequencing project: providing services to taxonomists for standard genome sequencing and annotation.</title>
        <authorList>
            <consortium name="The Broad Institute Genomics Platform"/>
            <consortium name="The Broad Institute Genome Sequencing Center for Infectious Disease"/>
            <person name="Wu L."/>
            <person name="Ma J."/>
        </authorList>
    </citation>
    <scope>NUCLEOTIDE SEQUENCE [LARGE SCALE GENOMIC DNA]</scope>
    <source>
        <strain evidence="7">CGMCC 1.16026</strain>
    </source>
</reference>
<feature type="modified residue" description="Phosphohistidine" evidence="2">
    <location>
        <position position="191"/>
    </location>
</feature>
<keyword evidence="7" id="KW-1185">Reference proteome</keyword>
<dbReference type="CDD" id="cd17546">
    <property type="entry name" value="REC_hyHK_CKI1_RcsC-like"/>
    <property type="match status" value="1"/>
</dbReference>
<evidence type="ECO:0000259" key="4">
    <source>
        <dbReference type="PROSITE" id="PS50110"/>
    </source>
</evidence>
<dbReference type="PROSITE" id="PS50894">
    <property type="entry name" value="HPT"/>
    <property type="match status" value="1"/>
</dbReference>
<evidence type="ECO:0000256" key="3">
    <source>
        <dbReference type="PROSITE-ProRule" id="PRU00169"/>
    </source>
</evidence>
<feature type="modified residue" description="4-aspartylphosphate" evidence="3">
    <location>
        <position position="57"/>
    </location>
</feature>
<dbReference type="EMBL" id="JBHSWI010000001">
    <property type="protein sequence ID" value="MFC6646723.1"/>
    <property type="molecule type" value="Genomic_DNA"/>
</dbReference>
<dbReference type="InterPro" id="IPR001789">
    <property type="entry name" value="Sig_transdc_resp-reg_receiver"/>
</dbReference>
<dbReference type="InterPro" id="IPR011006">
    <property type="entry name" value="CheY-like_superfamily"/>
</dbReference>
<dbReference type="InterPro" id="IPR036641">
    <property type="entry name" value="HPT_dom_sf"/>
</dbReference>
<dbReference type="SUPFAM" id="SSF47226">
    <property type="entry name" value="Histidine-containing phosphotransfer domain, HPT domain"/>
    <property type="match status" value="1"/>
</dbReference>
<keyword evidence="1 3" id="KW-0597">Phosphoprotein</keyword>
<dbReference type="Proteomes" id="UP001596391">
    <property type="component" value="Unassembled WGS sequence"/>
</dbReference>
<accession>A0ABW1ZCY5</accession>
<feature type="domain" description="Response regulatory" evidence="4">
    <location>
        <begin position="6"/>
        <end position="119"/>
    </location>
</feature>
<name>A0ABW1ZCY5_9BACT</name>
<dbReference type="PROSITE" id="PS50110">
    <property type="entry name" value="RESPONSE_REGULATORY"/>
    <property type="match status" value="1"/>
</dbReference>
<organism evidence="6 7">
    <name type="scientific">Granulicella cerasi</name>
    <dbReference type="NCBI Taxonomy" id="741063"/>
    <lineage>
        <taxon>Bacteria</taxon>
        <taxon>Pseudomonadati</taxon>
        <taxon>Acidobacteriota</taxon>
        <taxon>Terriglobia</taxon>
        <taxon>Terriglobales</taxon>
        <taxon>Acidobacteriaceae</taxon>
        <taxon>Granulicella</taxon>
    </lineage>
</organism>
<dbReference type="InterPro" id="IPR050595">
    <property type="entry name" value="Bact_response_regulator"/>
</dbReference>
<dbReference type="PANTHER" id="PTHR44591:SF3">
    <property type="entry name" value="RESPONSE REGULATORY DOMAIN-CONTAINING PROTEIN"/>
    <property type="match status" value="1"/>
</dbReference>
<dbReference type="Gene3D" id="1.20.120.160">
    <property type="entry name" value="HPT domain"/>
    <property type="match status" value="1"/>
</dbReference>
<gene>
    <name evidence="6" type="ORF">ACFQBQ_14235</name>
</gene>
<dbReference type="Pfam" id="PF01627">
    <property type="entry name" value="Hpt"/>
    <property type="match status" value="1"/>
</dbReference>
<feature type="domain" description="HPt" evidence="5">
    <location>
        <begin position="152"/>
        <end position="243"/>
    </location>
</feature>
<dbReference type="SUPFAM" id="SSF52172">
    <property type="entry name" value="CheY-like"/>
    <property type="match status" value="1"/>
</dbReference>
<proteinExistence type="predicted"/>
<sequence length="243" mass="25919">MVKSLHVLVIDDDPIMREILEALLSLSGCTVELFSSGEPGVARLREAGKAVDVVLTDLHMPGLQGAELAAALQAERTEGTALVGMSGSSPTEDETRLLDSFLQKPFNVEDFYAALEAAQRRATAPATAAGAAPASEAVLDEDTFARLRESFPAEALRGLYELTVSDVRQRIERMKVAAAAGDLDLVHREAHAIKGGCGMVGAVELARLATATEEGTELDAEGIVRLHLACERLEVMLERKLAL</sequence>
<dbReference type="RefSeq" id="WP_263370374.1">
    <property type="nucleotide sequence ID" value="NZ_JAGSYD010000001.1"/>
</dbReference>
<evidence type="ECO:0000313" key="6">
    <source>
        <dbReference type="EMBL" id="MFC6646723.1"/>
    </source>
</evidence>
<dbReference type="Gene3D" id="3.40.50.2300">
    <property type="match status" value="1"/>
</dbReference>
<evidence type="ECO:0000256" key="1">
    <source>
        <dbReference type="ARBA" id="ARBA00022553"/>
    </source>
</evidence>
<dbReference type="Pfam" id="PF00072">
    <property type="entry name" value="Response_reg"/>
    <property type="match status" value="1"/>
</dbReference>
<evidence type="ECO:0000313" key="7">
    <source>
        <dbReference type="Proteomes" id="UP001596391"/>
    </source>
</evidence>
<evidence type="ECO:0000259" key="5">
    <source>
        <dbReference type="PROSITE" id="PS50894"/>
    </source>
</evidence>
<protein>
    <submittedName>
        <fullName evidence="6">Response regulator</fullName>
    </submittedName>
</protein>
<dbReference type="PANTHER" id="PTHR44591">
    <property type="entry name" value="STRESS RESPONSE REGULATOR PROTEIN 1"/>
    <property type="match status" value="1"/>
</dbReference>
<dbReference type="SMART" id="SM00448">
    <property type="entry name" value="REC"/>
    <property type="match status" value="1"/>
</dbReference>
<dbReference type="InterPro" id="IPR008207">
    <property type="entry name" value="Sig_transdc_His_kin_Hpt_dom"/>
</dbReference>